<name>A0A0F8X2S4_9ZZZZ</name>
<protein>
    <submittedName>
        <fullName evidence="1">Uncharacterized protein</fullName>
    </submittedName>
</protein>
<organism evidence="1">
    <name type="scientific">marine sediment metagenome</name>
    <dbReference type="NCBI Taxonomy" id="412755"/>
    <lineage>
        <taxon>unclassified sequences</taxon>
        <taxon>metagenomes</taxon>
        <taxon>ecological metagenomes</taxon>
    </lineage>
</organism>
<accession>A0A0F8X2S4</accession>
<evidence type="ECO:0000313" key="1">
    <source>
        <dbReference type="EMBL" id="KKK63372.1"/>
    </source>
</evidence>
<comment type="caution">
    <text evidence="1">The sequence shown here is derived from an EMBL/GenBank/DDBJ whole genome shotgun (WGS) entry which is preliminary data.</text>
</comment>
<sequence length="138" mass="15334">MAERFNPLDPLGIFGRVKKDVDRIAGSAKLPVPPSPPGLSTKPLRGIGNPIPFELNGKLVDMRDEARRRLIAAGYSETVVDSALKWHDEWLMGLVRMMAPNDMNMQRTLVQKAYSEIAPRAEKWIRGIQDALGVTVAK</sequence>
<dbReference type="EMBL" id="LAZR01061546">
    <property type="protein sequence ID" value="KKK63372.1"/>
    <property type="molecule type" value="Genomic_DNA"/>
</dbReference>
<dbReference type="AlphaFoldDB" id="A0A0F8X2S4"/>
<proteinExistence type="predicted"/>
<reference evidence="1" key="1">
    <citation type="journal article" date="2015" name="Nature">
        <title>Complex archaea that bridge the gap between prokaryotes and eukaryotes.</title>
        <authorList>
            <person name="Spang A."/>
            <person name="Saw J.H."/>
            <person name="Jorgensen S.L."/>
            <person name="Zaremba-Niedzwiedzka K."/>
            <person name="Martijn J."/>
            <person name="Lind A.E."/>
            <person name="van Eijk R."/>
            <person name="Schleper C."/>
            <person name="Guy L."/>
            <person name="Ettema T.J."/>
        </authorList>
    </citation>
    <scope>NUCLEOTIDE SEQUENCE</scope>
</reference>
<gene>
    <name evidence="1" type="ORF">LCGC14_2994950</name>
</gene>